<evidence type="ECO:0000313" key="3">
    <source>
        <dbReference type="Proteomes" id="UP000053989"/>
    </source>
</evidence>
<dbReference type="Gene3D" id="1.20.1280.50">
    <property type="match status" value="1"/>
</dbReference>
<organism evidence="2 3">
    <name type="scientific">Scleroderma citrinum Foug A</name>
    <dbReference type="NCBI Taxonomy" id="1036808"/>
    <lineage>
        <taxon>Eukaryota</taxon>
        <taxon>Fungi</taxon>
        <taxon>Dikarya</taxon>
        <taxon>Basidiomycota</taxon>
        <taxon>Agaricomycotina</taxon>
        <taxon>Agaricomycetes</taxon>
        <taxon>Agaricomycetidae</taxon>
        <taxon>Boletales</taxon>
        <taxon>Sclerodermatineae</taxon>
        <taxon>Sclerodermataceae</taxon>
        <taxon>Scleroderma</taxon>
    </lineage>
</organism>
<evidence type="ECO:0000259" key="1">
    <source>
        <dbReference type="Pfam" id="PF12937"/>
    </source>
</evidence>
<protein>
    <recommendedName>
        <fullName evidence="1">F-box domain-containing protein</fullName>
    </recommendedName>
</protein>
<reference evidence="3" key="2">
    <citation type="submission" date="2015-01" db="EMBL/GenBank/DDBJ databases">
        <title>Evolutionary Origins and Diversification of the Mycorrhizal Mutualists.</title>
        <authorList>
            <consortium name="DOE Joint Genome Institute"/>
            <consortium name="Mycorrhizal Genomics Consortium"/>
            <person name="Kohler A."/>
            <person name="Kuo A."/>
            <person name="Nagy L.G."/>
            <person name="Floudas D."/>
            <person name="Copeland A."/>
            <person name="Barry K.W."/>
            <person name="Cichocki N."/>
            <person name="Veneault-Fourrey C."/>
            <person name="LaButti K."/>
            <person name="Lindquist E.A."/>
            <person name="Lipzen A."/>
            <person name="Lundell T."/>
            <person name="Morin E."/>
            <person name="Murat C."/>
            <person name="Riley R."/>
            <person name="Ohm R."/>
            <person name="Sun H."/>
            <person name="Tunlid A."/>
            <person name="Henrissat B."/>
            <person name="Grigoriev I.V."/>
            <person name="Hibbett D.S."/>
            <person name="Martin F."/>
        </authorList>
    </citation>
    <scope>NUCLEOTIDE SEQUENCE [LARGE SCALE GENOMIC DNA]</scope>
    <source>
        <strain evidence="3">Foug A</strain>
    </source>
</reference>
<dbReference type="Proteomes" id="UP000053989">
    <property type="component" value="Unassembled WGS sequence"/>
</dbReference>
<dbReference type="STRING" id="1036808.A0A0C2ZUU9"/>
<proteinExistence type="predicted"/>
<dbReference type="InterPro" id="IPR001810">
    <property type="entry name" value="F-box_dom"/>
</dbReference>
<reference evidence="2 3" key="1">
    <citation type="submission" date="2014-04" db="EMBL/GenBank/DDBJ databases">
        <authorList>
            <consortium name="DOE Joint Genome Institute"/>
            <person name="Kuo A."/>
            <person name="Kohler A."/>
            <person name="Nagy L.G."/>
            <person name="Floudas D."/>
            <person name="Copeland A."/>
            <person name="Barry K.W."/>
            <person name="Cichocki N."/>
            <person name="Veneault-Fourrey C."/>
            <person name="LaButti K."/>
            <person name="Lindquist E.A."/>
            <person name="Lipzen A."/>
            <person name="Lundell T."/>
            <person name="Morin E."/>
            <person name="Murat C."/>
            <person name="Sun H."/>
            <person name="Tunlid A."/>
            <person name="Henrissat B."/>
            <person name="Grigoriev I.V."/>
            <person name="Hibbett D.S."/>
            <person name="Martin F."/>
            <person name="Nordberg H.P."/>
            <person name="Cantor M.N."/>
            <person name="Hua S.X."/>
        </authorList>
    </citation>
    <scope>NUCLEOTIDE SEQUENCE [LARGE SCALE GENOMIC DNA]</scope>
    <source>
        <strain evidence="2 3">Foug A</strain>
    </source>
</reference>
<dbReference type="OrthoDB" id="2692326at2759"/>
<evidence type="ECO:0000313" key="2">
    <source>
        <dbReference type="EMBL" id="KIM56292.1"/>
    </source>
</evidence>
<sequence>MATEFMRIMDFLSLENISVTSTPAIVQRARSRIDKEITTIVLSLSTIRSWRNSLSHVFRLPPELLAAIFLEYMRQWHREYGLCRATAIPPWVNVSYVCRDWRKIALSCAELWTHLFFVSPDWMDELLKRSKTAPLTIHADIDSDTAMVPLEKALGHLERIQDLWIYCSRSVASKIRARLSASAPLLRSFHLSLSSFGYPDDQFEVGKDIFNGVMPGLRKVHLEFCQVDWGSPIFNGLTELSLFSPRNYPEIDWDGLLLALCQLSNLRRLHLGWLLPDRDDLNIAMTNTKNMCICTDTQDPSILQPFIVDRFDNYLSLLPQTPALHQALFLRSLDILYLGLDSKWKVVCGSSNYKPFVFSPVEQDLDSRFPLQFEFEERYPLAFEMNRSERCIAFCRTLPVEHLNRITMSDACDVPDYRCLWTEVFNNVPELHVIRLERSNPKQLIRALQPRNGRMFAPALADIQFKGINFTWGECTGIDRNHEGITGCLWCLHKALASRAEEGIVLQRLCFDDCTGITEDEARALSDVVCKVGWSTESASIHRDKVVGP</sequence>
<accession>A0A0C2ZUU9</accession>
<keyword evidence="3" id="KW-1185">Reference proteome</keyword>
<gene>
    <name evidence="2" type="ORF">SCLCIDRAFT_246931</name>
</gene>
<dbReference type="InParanoid" id="A0A0C2ZUU9"/>
<dbReference type="HOGENOM" id="CLU_024199_2_3_1"/>
<dbReference type="Pfam" id="PF12937">
    <property type="entry name" value="F-box-like"/>
    <property type="match status" value="1"/>
</dbReference>
<feature type="domain" description="F-box" evidence="1">
    <location>
        <begin position="59"/>
        <end position="117"/>
    </location>
</feature>
<name>A0A0C2ZUU9_9AGAM</name>
<dbReference type="EMBL" id="KN822119">
    <property type="protein sequence ID" value="KIM56292.1"/>
    <property type="molecule type" value="Genomic_DNA"/>
</dbReference>
<dbReference type="AlphaFoldDB" id="A0A0C2ZUU9"/>